<feature type="compositionally biased region" description="Low complexity" evidence="1">
    <location>
        <begin position="44"/>
        <end position="57"/>
    </location>
</feature>
<dbReference type="Proteomes" id="UP000310158">
    <property type="component" value="Unassembled WGS sequence"/>
</dbReference>
<dbReference type="Gene3D" id="6.10.140.1020">
    <property type="match status" value="1"/>
</dbReference>
<name>A0A4S4LYF7_9AGAM</name>
<reference evidence="2 3" key="1">
    <citation type="submission" date="2019-02" db="EMBL/GenBank/DDBJ databases">
        <title>Genome sequencing of the rare red list fungi Bondarzewia mesenterica.</title>
        <authorList>
            <person name="Buettner E."/>
            <person name="Kellner H."/>
        </authorList>
    </citation>
    <scope>NUCLEOTIDE SEQUENCE [LARGE SCALE GENOMIC DNA]</scope>
    <source>
        <strain evidence="2 3">DSM 108281</strain>
    </source>
</reference>
<feature type="compositionally biased region" description="Low complexity" evidence="1">
    <location>
        <begin position="138"/>
        <end position="152"/>
    </location>
</feature>
<organism evidence="2 3">
    <name type="scientific">Bondarzewia mesenterica</name>
    <dbReference type="NCBI Taxonomy" id="1095465"/>
    <lineage>
        <taxon>Eukaryota</taxon>
        <taxon>Fungi</taxon>
        <taxon>Dikarya</taxon>
        <taxon>Basidiomycota</taxon>
        <taxon>Agaricomycotina</taxon>
        <taxon>Agaricomycetes</taxon>
        <taxon>Russulales</taxon>
        <taxon>Bondarzewiaceae</taxon>
        <taxon>Bondarzewia</taxon>
    </lineage>
</organism>
<dbReference type="EMBL" id="SGPL01000104">
    <property type="protein sequence ID" value="THH17612.1"/>
    <property type="molecule type" value="Genomic_DNA"/>
</dbReference>
<keyword evidence="3" id="KW-1185">Reference proteome</keyword>
<evidence type="ECO:0000256" key="1">
    <source>
        <dbReference type="SAM" id="MobiDB-lite"/>
    </source>
</evidence>
<feature type="region of interest" description="Disordered" evidence="1">
    <location>
        <begin position="118"/>
        <end position="170"/>
    </location>
</feature>
<evidence type="ECO:0000313" key="3">
    <source>
        <dbReference type="Proteomes" id="UP000310158"/>
    </source>
</evidence>
<feature type="region of interest" description="Disordered" evidence="1">
    <location>
        <begin position="217"/>
        <end position="276"/>
    </location>
</feature>
<dbReference type="OrthoDB" id="27934at2759"/>
<comment type="caution">
    <text evidence="2">The sequence shown here is derived from an EMBL/GenBank/DDBJ whole genome shotgun (WGS) entry which is preliminary data.</text>
</comment>
<evidence type="ECO:0000313" key="2">
    <source>
        <dbReference type="EMBL" id="THH17612.1"/>
    </source>
</evidence>
<feature type="region of interest" description="Disordered" evidence="1">
    <location>
        <begin position="420"/>
        <end position="467"/>
    </location>
</feature>
<gene>
    <name evidence="2" type="ORF">EW146_g3240</name>
</gene>
<proteinExistence type="predicted"/>
<evidence type="ECO:0008006" key="4">
    <source>
        <dbReference type="Google" id="ProtNLM"/>
    </source>
</evidence>
<feature type="region of interest" description="Disordered" evidence="1">
    <location>
        <begin position="324"/>
        <end position="365"/>
    </location>
</feature>
<sequence length="636" mass="68608">MPRLLNCLRSVKYRLDHEGILQHSDDAVQIYMSAEDALPPSSSPAPSSVPFMSSSPPREAENSPPTSPQGSNDIDIQTDVVMVNYSRTSNSGIHANDRCQQSIDTFTLGQCTQESCVSRSLRGPSPHTDPVVKDNLVPPESSLQPSYLSPLPEITSRPHEPPSATDTPFSSPSCSACISSVLGNSPANSPKLSPVSDTSSAIKDTLVATLAPGLSEILDSPRASSDDTSSLVDNSEESVMNSCQPANCRRSSTPSPGPSALPVAAPSPVIEQTPSGSTSIEYSSKLISAPTLTAVKLDKEVELLNAPASSPGPMLVMSSPGPRFHRNEPLSSPPPHTNISILGKRNASSTECGEQLSPRDIRDTDEMSFKRLRQDYTQSSPSRGPVAPAPKRATLASQQISRKKLMSPFRSPLIAKVATANTMNESEPSRDSVKKPASSIRVKTESKDTGMPTTSTTKTRCSNSPSSVNKTVTTLALSSKAASQFKSPLAGASTSSSRTVILPTLKIQVLERQVTALRRAVKIKRDDDEQKLEILARKWTEVGRETAYELWSIVRELGQSDGGRDQNRIGNWGWDEDRKGKEQLEDSVDGDHKVNEREDGEEKEKEEETLGLMLRKIGIAPETLGWDAEAEDFVDV</sequence>
<feature type="compositionally biased region" description="Polar residues" evidence="1">
    <location>
        <begin position="451"/>
        <end position="467"/>
    </location>
</feature>
<feature type="compositionally biased region" description="Basic and acidic residues" evidence="1">
    <location>
        <begin position="575"/>
        <end position="607"/>
    </location>
</feature>
<feature type="region of interest" description="Disordered" evidence="1">
    <location>
        <begin position="36"/>
        <end position="76"/>
    </location>
</feature>
<protein>
    <recommendedName>
        <fullName evidence="4">Swi5-dependent recombination DNA repair protein 1 homolog</fullName>
    </recommendedName>
</protein>
<feature type="compositionally biased region" description="Low complexity" evidence="1">
    <location>
        <begin position="258"/>
        <end position="268"/>
    </location>
</feature>
<dbReference type="AlphaFoldDB" id="A0A4S4LYF7"/>
<accession>A0A4S4LYF7</accession>
<feature type="compositionally biased region" description="Polar residues" evidence="1">
    <location>
        <begin position="222"/>
        <end position="253"/>
    </location>
</feature>
<feature type="region of interest" description="Disordered" evidence="1">
    <location>
        <begin position="374"/>
        <end position="393"/>
    </location>
</feature>
<feature type="region of interest" description="Disordered" evidence="1">
    <location>
        <begin position="562"/>
        <end position="607"/>
    </location>
</feature>